<comment type="caution">
    <text evidence="1">The sequence shown here is derived from an EMBL/GenBank/DDBJ whole genome shotgun (WGS) entry which is preliminary data.</text>
</comment>
<dbReference type="AlphaFoldDB" id="A0AAD5QTQ5"/>
<protein>
    <submittedName>
        <fullName evidence="1">Uncharacterized protein</fullName>
    </submittedName>
</protein>
<name>A0AAD5QTQ5_PARTN</name>
<sequence length="88" mass="10321">MLNDLTKPIWKENNELSEMKIHWSLHGWNNVKTFTFCTDGMCNTFRVFVAESPTFTTLLCDQNEASCRISRKLAIQCFDDRKEQTNRA</sequence>
<proteinExistence type="predicted"/>
<accession>A0AAD5QTQ5</accession>
<dbReference type="Proteomes" id="UP001196413">
    <property type="component" value="Unassembled WGS sequence"/>
</dbReference>
<evidence type="ECO:0000313" key="1">
    <source>
        <dbReference type="EMBL" id="KAJ1361224.1"/>
    </source>
</evidence>
<gene>
    <name evidence="1" type="ORF">KIN20_020424</name>
</gene>
<evidence type="ECO:0000313" key="2">
    <source>
        <dbReference type="Proteomes" id="UP001196413"/>
    </source>
</evidence>
<reference evidence="1" key="1">
    <citation type="submission" date="2021-06" db="EMBL/GenBank/DDBJ databases">
        <title>Parelaphostrongylus tenuis whole genome reference sequence.</title>
        <authorList>
            <person name="Garwood T.J."/>
            <person name="Larsen P.A."/>
            <person name="Fountain-Jones N.M."/>
            <person name="Garbe J.R."/>
            <person name="Macchietto M.G."/>
            <person name="Kania S.A."/>
            <person name="Gerhold R.W."/>
            <person name="Richards J.E."/>
            <person name="Wolf T.M."/>
        </authorList>
    </citation>
    <scope>NUCLEOTIDE SEQUENCE</scope>
    <source>
        <strain evidence="1">MNPRO001-30</strain>
        <tissue evidence="1">Meninges</tissue>
    </source>
</reference>
<dbReference type="EMBL" id="JAHQIW010004134">
    <property type="protein sequence ID" value="KAJ1361224.1"/>
    <property type="molecule type" value="Genomic_DNA"/>
</dbReference>
<organism evidence="1 2">
    <name type="scientific">Parelaphostrongylus tenuis</name>
    <name type="common">Meningeal worm</name>
    <dbReference type="NCBI Taxonomy" id="148309"/>
    <lineage>
        <taxon>Eukaryota</taxon>
        <taxon>Metazoa</taxon>
        <taxon>Ecdysozoa</taxon>
        <taxon>Nematoda</taxon>
        <taxon>Chromadorea</taxon>
        <taxon>Rhabditida</taxon>
        <taxon>Rhabditina</taxon>
        <taxon>Rhabditomorpha</taxon>
        <taxon>Strongyloidea</taxon>
        <taxon>Metastrongylidae</taxon>
        <taxon>Parelaphostrongylus</taxon>
    </lineage>
</organism>
<keyword evidence="2" id="KW-1185">Reference proteome</keyword>